<name>A0ABN2N7Z6_9MICO</name>
<gene>
    <name evidence="2" type="ORF">GCM10009751_12740</name>
</gene>
<organism evidence="2 3">
    <name type="scientific">Myceligenerans crystallogenes</name>
    <dbReference type="NCBI Taxonomy" id="316335"/>
    <lineage>
        <taxon>Bacteria</taxon>
        <taxon>Bacillati</taxon>
        <taxon>Actinomycetota</taxon>
        <taxon>Actinomycetes</taxon>
        <taxon>Micrococcales</taxon>
        <taxon>Promicromonosporaceae</taxon>
        <taxon>Myceligenerans</taxon>
    </lineage>
</organism>
<reference evidence="2 3" key="1">
    <citation type="journal article" date="2019" name="Int. J. Syst. Evol. Microbiol.">
        <title>The Global Catalogue of Microorganisms (GCM) 10K type strain sequencing project: providing services to taxonomists for standard genome sequencing and annotation.</title>
        <authorList>
            <consortium name="The Broad Institute Genomics Platform"/>
            <consortium name="The Broad Institute Genome Sequencing Center for Infectious Disease"/>
            <person name="Wu L."/>
            <person name="Ma J."/>
        </authorList>
    </citation>
    <scope>NUCLEOTIDE SEQUENCE [LARGE SCALE GENOMIC DNA]</scope>
    <source>
        <strain evidence="2 3">JCM 14326</strain>
    </source>
</reference>
<evidence type="ECO:0000259" key="1">
    <source>
        <dbReference type="Pfam" id="PF20469"/>
    </source>
</evidence>
<comment type="caution">
    <text evidence="2">The sequence shown here is derived from an EMBL/GenBank/DDBJ whole genome shotgun (WGS) entry which is preliminary data.</text>
</comment>
<protein>
    <recommendedName>
        <fullName evidence="1">OLD protein-like TOPRIM domain-containing protein</fullName>
    </recommendedName>
</protein>
<evidence type="ECO:0000313" key="3">
    <source>
        <dbReference type="Proteomes" id="UP001501094"/>
    </source>
</evidence>
<sequence length="203" mass="21275">MEPVTLPPHTGAVVLVEGASDRNAVETVAARLGRDLAAEGVRVVAMGGATNIRHYLGELAARPGLAVAGLYDAAEEPYFRRAAEAAGLGPAPTREALAALGFHACVADLEDEMIRALGTPAVLDVVAAEGELARFRKLQNQPAHRGRPAAEQLHRFLGTTAGRKERYGRLLADAVDLARIPAPLTSLLDALPAARGAARIERG</sequence>
<dbReference type="Pfam" id="PF20469">
    <property type="entry name" value="OLD-like_TOPRIM"/>
    <property type="match status" value="1"/>
</dbReference>
<proteinExistence type="predicted"/>
<dbReference type="EMBL" id="BAAANL010000002">
    <property type="protein sequence ID" value="GAA1856906.1"/>
    <property type="molecule type" value="Genomic_DNA"/>
</dbReference>
<feature type="domain" description="OLD protein-like TOPRIM" evidence="1">
    <location>
        <begin position="12"/>
        <end position="57"/>
    </location>
</feature>
<dbReference type="RefSeq" id="WP_344100717.1">
    <property type="nucleotide sequence ID" value="NZ_BAAANL010000002.1"/>
</dbReference>
<evidence type="ECO:0000313" key="2">
    <source>
        <dbReference type="EMBL" id="GAA1856906.1"/>
    </source>
</evidence>
<dbReference type="Proteomes" id="UP001501094">
    <property type="component" value="Unassembled WGS sequence"/>
</dbReference>
<accession>A0ABN2N7Z6</accession>
<dbReference type="InterPro" id="IPR034139">
    <property type="entry name" value="TOPRIM_OLD"/>
</dbReference>
<keyword evidence="3" id="KW-1185">Reference proteome</keyword>